<evidence type="ECO:0000313" key="17">
    <source>
        <dbReference type="EMBL" id="ROT75252.1"/>
    </source>
</evidence>
<dbReference type="PANTHER" id="PTHR15929:SF0">
    <property type="entry name" value="STORE-OPERATED CALCIUM ENTRY-ASSOCIATED REGULATORY FACTOR"/>
    <property type="match status" value="1"/>
</dbReference>
<evidence type="ECO:0000256" key="15">
    <source>
        <dbReference type="SAM" id="Phobius"/>
    </source>
</evidence>
<dbReference type="STRING" id="6689.A0A423TFL7"/>
<evidence type="ECO:0000256" key="10">
    <source>
        <dbReference type="ARBA" id="ARBA00022989"/>
    </source>
</evidence>
<dbReference type="InterPro" id="IPR009567">
    <property type="entry name" value="SARAF"/>
</dbReference>
<evidence type="ECO:0000256" key="11">
    <source>
        <dbReference type="ARBA" id="ARBA00023065"/>
    </source>
</evidence>
<comment type="similarity">
    <text evidence="2">Belongs to the SARAF family.</text>
</comment>
<evidence type="ECO:0000256" key="3">
    <source>
        <dbReference type="ARBA" id="ARBA00016584"/>
    </source>
</evidence>
<evidence type="ECO:0000256" key="16">
    <source>
        <dbReference type="SAM" id="SignalP"/>
    </source>
</evidence>
<keyword evidence="8" id="KW-0256">Endoplasmic reticulum</keyword>
<dbReference type="GO" id="GO:0006816">
    <property type="term" value="P:calcium ion transport"/>
    <property type="evidence" value="ECO:0007669"/>
    <property type="project" value="UniProtKB-KW"/>
</dbReference>
<evidence type="ECO:0000256" key="14">
    <source>
        <dbReference type="SAM" id="MobiDB-lite"/>
    </source>
</evidence>
<evidence type="ECO:0000256" key="5">
    <source>
        <dbReference type="ARBA" id="ARBA00022568"/>
    </source>
</evidence>
<keyword evidence="4" id="KW-0813">Transport</keyword>
<feature type="chain" id="PRO_5019251593" description="Store-operated calcium entry-associated regulatory factor" evidence="16">
    <location>
        <begin position="25"/>
        <end position="337"/>
    </location>
</feature>
<accession>A0A423TFL7</accession>
<evidence type="ECO:0000256" key="8">
    <source>
        <dbReference type="ARBA" id="ARBA00022824"/>
    </source>
</evidence>
<dbReference type="GO" id="GO:0005789">
    <property type="term" value="C:endoplasmic reticulum membrane"/>
    <property type="evidence" value="ECO:0007669"/>
    <property type="project" value="UniProtKB-SubCell"/>
</dbReference>
<keyword evidence="7 16" id="KW-0732">Signal</keyword>
<name>A0A423TFL7_PENVA</name>
<dbReference type="Proteomes" id="UP000283509">
    <property type="component" value="Unassembled WGS sequence"/>
</dbReference>
<dbReference type="GO" id="GO:2001256">
    <property type="term" value="P:regulation of store-operated calcium entry"/>
    <property type="evidence" value="ECO:0007669"/>
    <property type="project" value="InterPro"/>
</dbReference>
<feature type="transmembrane region" description="Helical" evidence="15">
    <location>
        <begin position="176"/>
        <end position="196"/>
    </location>
</feature>
<feature type="region of interest" description="Disordered" evidence="14">
    <location>
        <begin position="314"/>
        <end position="337"/>
    </location>
</feature>
<keyword evidence="5" id="KW-0109">Calcium transport</keyword>
<protein>
    <recommendedName>
        <fullName evidence="3">Store-operated calcium entry-associated regulatory factor</fullName>
    </recommendedName>
    <alternativeName>
        <fullName evidence="13">Transmembrane protein 66</fullName>
    </alternativeName>
</protein>
<dbReference type="AlphaFoldDB" id="A0A423TFL7"/>
<reference evidence="17 18" key="1">
    <citation type="submission" date="2018-04" db="EMBL/GenBank/DDBJ databases">
        <authorList>
            <person name="Zhang X."/>
            <person name="Yuan J."/>
            <person name="Li F."/>
            <person name="Xiang J."/>
        </authorList>
    </citation>
    <scope>NUCLEOTIDE SEQUENCE [LARGE SCALE GENOMIC DNA]</scope>
    <source>
        <tissue evidence="17">Muscle</tissue>
    </source>
</reference>
<sequence>MKEIGWLTPALLLLLCSGPAVVVAAWGQSSDSVHLKDVEVLTLYAGKMTNGRRSSPVPQLECIRGGTAPCDAFNPRVVQCYNRGFDGVDVQWECKTDMDNAFRFGNIEVSCEGYNNRDDPYVLKGSCGLRYSLDYTKEGLNNQEKTHNYYPNQNQHSGSNYGWSYQNQGKEKLSSASYFADLIVYVAIGLMCYAFYKTCIGSNRQQGQDAYSTTNNDYPAGGGGGGYGWFGGNTHPTAPPPPAGFHPGYTDDASCHRNRTGHGGNGGGFWTGAVTGGLLGYMFGNRGGQQNYANRRGGGWGSGGSGFSGGGGFSGGFGGGGSTGTRTASGFGGTSRR</sequence>
<evidence type="ECO:0000256" key="2">
    <source>
        <dbReference type="ARBA" id="ARBA00006833"/>
    </source>
</evidence>
<evidence type="ECO:0000256" key="13">
    <source>
        <dbReference type="ARBA" id="ARBA00031116"/>
    </source>
</evidence>
<dbReference type="PANTHER" id="PTHR15929">
    <property type="entry name" value="STORE-OPERATED CALCIUM ENTRY-ASSOCIATED REGULATORY FACTOR"/>
    <property type="match status" value="1"/>
</dbReference>
<evidence type="ECO:0000313" key="18">
    <source>
        <dbReference type="Proteomes" id="UP000283509"/>
    </source>
</evidence>
<evidence type="ECO:0000256" key="4">
    <source>
        <dbReference type="ARBA" id="ARBA00022448"/>
    </source>
</evidence>
<evidence type="ECO:0000256" key="9">
    <source>
        <dbReference type="ARBA" id="ARBA00022837"/>
    </source>
</evidence>
<feature type="signal peptide" evidence="16">
    <location>
        <begin position="1"/>
        <end position="24"/>
    </location>
</feature>
<dbReference type="Pfam" id="PF06682">
    <property type="entry name" value="SARAF"/>
    <property type="match status" value="1"/>
</dbReference>
<dbReference type="EMBL" id="QCYY01001796">
    <property type="protein sequence ID" value="ROT75252.1"/>
    <property type="molecule type" value="Genomic_DNA"/>
</dbReference>
<proteinExistence type="inferred from homology"/>
<comment type="caution">
    <text evidence="17">The sequence shown here is derived from an EMBL/GenBank/DDBJ whole genome shotgun (WGS) entry which is preliminary data.</text>
</comment>
<feature type="compositionally biased region" description="Gly residues" evidence="14">
    <location>
        <begin position="314"/>
        <end position="323"/>
    </location>
</feature>
<keyword evidence="11" id="KW-0406">Ion transport</keyword>
<evidence type="ECO:0000256" key="1">
    <source>
        <dbReference type="ARBA" id="ARBA00004115"/>
    </source>
</evidence>
<organism evidence="17 18">
    <name type="scientific">Penaeus vannamei</name>
    <name type="common">Whiteleg shrimp</name>
    <name type="synonym">Litopenaeus vannamei</name>
    <dbReference type="NCBI Taxonomy" id="6689"/>
    <lineage>
        <taxon>Eukaryota</taxon>
        <taxon>Metazoa</taxon>
        <taxon>Ecdysozoa</taxon>
        <taxon>Arthropoda</taxon>
        <taxon>Crustacea</taxon>
        <taxon>Multicrustacea</taxon>
        <taxon>Malacostraca</taxon>
        <taxon>Eumalacostraca</taxon>
        <taxon>Eucarida</taxon>
        <taxon>Decapoda</taxon>
        <taxon>Dendrobranchiata</taxon>
        <taxon>Penaeoidea</taxon>
        <taxon>Penaeidae</taxon>
        <taxon>Penaeus</taxon>
    </lineage>
</organism>
<reference evidence="17 18" key="2">
    <citation type="submission" date="2019-01" db="EMBL/GenBank/DDBJ databases">
        <title>The decoding of complex shrimp genome reveals the adaptation for benthos swimmer, frequently molting mechanism and breeding impact on genome.</title>
        <authorList>
            <person name="Sun Y."/>
            <person name="Gao Y."/>
            <person name="Yu Y."/>
        </authorList>
    </citation>
    <scope>NUCLEOTIDE SEQUENCE [LARGE SCALE GENOMIC DNA]</scope>
    <source>
        <tissue evidence="17">Muscle</tissue>
    </source>
</reference>
<keyword evidence="9" id="KW-0106">Calcium</keyword>
<evidence type="ECO:0000256" key="12">
    <source>
        <dbReference type="ARBA" id="ARBA00023136"/>
    </source>
</evidence>
<keyword evidence="6 15" id="KW-0812">Transmembrane</keyword>
<keyword evidence="12 15" id="KW-0472">Membrane</keyword>
<gene>
    <name evidence="17" type="ORF">C7M84_006204</name>
</gene>
<evidence type="ECO:0000256" key="7">
    <source>
        <dbReference type="ARBA" id="ARBA00022729"/>
    </source>
</evidence>
<evidence type="ECO:0000256" key="6">
    <source>
        <dbReference type="ARBA" id="ARBA00022692"/>
    </source>
</evidence>
<dbReference type="OrthoDB" id="20303at2759"/>
<keyword evidence="10 15" id="KW-1133">Transmembrane helix</keyword>
<keyword evidence="18" id="KW-1185">Reference proteome</keyword>
<comment type="subcellular location">
    <subcellularLocation>
        <location evidence="1">Endoplasmic reticulum membrane</location>
        <topology evidence="1">Single-pass type I membrane protein</topology>
    </subcellularLocation>
</comment>